<dbReference type="Pfam" id="PF04402">
    <property type="entry name" value="SIMPL"/>
    <property type="match status" value="1"/>
</dbReference>
<keyword evidence="7" id="KW-0418">Kinase</keyword>
<reference evidence="6" key="1">
    <citation type="journal article" date="2016" name="Nat. Commun.">
        <title>The channel catfish genome sequence provides insights into the evolution of scale formation in teleosts.</title>
        <authorList>
            <person name="Liu Z."/>
            <person name="Liu S."/>
            <person name="Yao J."/>
            <person name="Bao L."/>
            <person name="Zhang J."/>
            <person name="Li Y."/>
            <person name="Jiang C."/>
            <person name="Sun L."/>
            <person name="Wang R."/>
            <person name="Zhang Y."/>
            <person name="Zhou T."/>
            <person name="Zeng Q."/>
            <person name="Fu Q."/>
            <person name="Gao S."/>
            <person name="Li N."/>
            <person name="Koren S."/>
            <person name="Jiang Y."/>
            <person name="Zimin A."/>
            <person name="Xu P."/>
            <person name="Phillippy A.M."/>
            <person name="Geng X."/>
            <person name="Song L."/>
            <person name="Sun F."/>
            <person name="Li C."/>
            <person name="Wang X."/>
            <person name="Chen A."/>
            <person name="Jin Y."/>
            <person name="Yuan Z."/>
            <person name="Yang Y."/>
            <person name="Tan S."/>
            <person name="Peatman E."/>
            <person name="Lu J."/>
            <person name="Qin Z."/>
            <person name="Dunham R."/>
            <person name="Li Z."/>
            <person name="Sonstegard T."/>
            <person name="Feng J."/>
            <person name="Danzmann R.G."/>
            <person name="Schroeder S."/>
            <person name="Scheffler B."/>
            <person name="Duke M.V."/>
            <person name="Ballard L."/>
            <person name="Kucuktas H."/>
            <person name="Kaltenboeck L."/>
            <person name="Liu H."/>
            <person name="Armbruster J."/>
            <person name="Xie Y."/>
            <person name="Kirby M.L."/>
            <person name="Tian Y."/>
            <person name="Flanagan M.E."/>
            <person name="Mu W."/>
            <person name="Waldbieser G.C."/>
        </authorList>
    </citation>
    <scope>NUCLEOTIDE SEQUENCE [LARGE SCALE GENOMIC DNA]</scope>
    <source>
        <strain evidence="6">SDA103</strain>
    </source>
</reference>
<name>A0A2D0SHJ6_ICTPU</name>
<keyword evidence="7" id="KW-0808">Transferase</keyword>
<comment type="subcellular location">
    <subcellularLocation>
        <location evidence="2">Cytoplasm</location>
    </subcellularLocation>
    <subcellularLocation>
        <location evidence="1">Nucleus</location>
    </subcellularLocation>
</comment>
<dbReference type="CTD" id="134728"/>
<organism evidence="6 7">
    <name type="scientific">Ictalurus punctatus</name>
    <name type="common">Channel catfish</name>
    <name type="synonym">Silurus punctatus</name>
    <dbReference type="NCBI Taxonomy" id="7998"/>
    <lineage>
        <taxon>Eukaryota</taxon>
        <taxon>Metazoa</taxon>
        <taxon>Chordata</taxon>
        <taxon>Craniata</taxon>
        <taxon>Vertebrata</taxon>
        <taxon>Euteleostomi</taxon>
        <taxon>Actinopterygii</taxon>
        <taxon>Neopterygii</taxon>
        <taxon>Teleostei</taxon>
        <taxon>Ostariophysi</taxon>
        <taxon>Siluriformes</taxon>
        <taxon>Ictaluridae</taxon>
        <taxon>Ictalurus</taxon>
    </lineage>
</organism>
<dbReference type="PANTHER" id="PTHR18842">
    <property type="entry name" value="INTERLEUKIN-1 RECEPTOR-ASSOCIATED KINASE 1-BINDING PROTEIN 1"/>
    <property type="match status" value="1"/>
</dbReference>
<dbReference type="Proteomes" id="UP000221080">
    <property type="component" value="Chromosome 15"/>
</dbReference>
<reference evidence="7" key="2">
    <citation type="submission" date="2025-08" db="UniProtKB">
        <authorList>
            <consortium name="RefSeq"/>
        </authorList>
    </citation>
    <scope>IDENTIFICATION</scope>
    <source>
        <tissue evidence="7">Blood</tissue>
    </source>
</reference>
<evidence type="ECO:0000313" key="6">
    <source>
        <dbReference type="Proteomes" id="UP000221080"/>
    </source>
</evidence>
<dbReference type="InterPro" id="IPR030312">
    <property type="entry name" value="IRAK1BP1"/>
</dbReference>
<dbReference type="STRING" id="7998.ENSIPUP00000014854"/>
<keyword evidence="4" id="KW-0963">Cytoplasm</keyword>
<dbReference type="GO" id="GO:0043123">
    <property type="term" value="P:positive regulation of canonical NF-kappaB signal transduction"/>
    <property type="evidence" value="ECO:0007669"/>
    <property type="project" value="InterPro"/>
</dbReference>
<dbReference type="InterPro" id="IPR007497">
    <property type="entry name" value="SIMPL/DUF541"/>
</dbReference>
<dbReference type="AlphaFoldDB" id="A0A2D0SHJ6"/>
<evidence type="ECO:0000313" key="7">
    <source>
        <dbReference type="RefSeq" id="XP_017341961.1"/>
    </source>
</evidence>
<dbReference type="Gene3D" id="3.30.110.170">
    <property type="entry name" value="Protein of unknown function (DUF541), domain 1"/>
    <property type="match status" value="1"/>
</dbReference>
<comment type="similarity">
    <text evidence="3">Belongs to the IRAK1BP1 family.</text>
</comment>
<accession>A0A2D0SHJ6</accession>
<keyword evidence="7" id="KW-0675">Receptor</keyword>
<dbReference type="KEGG" id="ipu:108275572"/>
<dbReference type="GO" id="GO:0016301">
    <property type="term" value="F:kinase activity"/>
    <property type="evidence" value="ECO:0007669"/>
    <property type="project" value="UniProtKB-KW"/>
</dbReference>
<dbReference type="GO" id="GO:0005737">
    <property type="term" value="C:cytoplasm"/>
    <property type="evidence" value="ECO:0007669"/>
    <property type="project" value="UniProtKB-SubCell"/>
</dbReference>
<dbReference type="GeneID" id="108275572"/>
<dbReference type="Gene3D" id="3.30.70.2970">
    <property type="entry name" value="Protein of unknown function (DUF541), domain 2"/>
    <property type="match status" value="1"/>
</dbReference>
<protein>
    <submittedName>
        <fullName evidence="7">Interleukin-1 receptor-associated kinase 1-binding protein 1 homolog</fullName>
    </submittedName>
</protein>
<evidence type="ECO:0000256" key="3">
    <source>
        <dbReference type="ARBA" id="ARBA00005509"/>
    </source>
</evidence>
<dbReference type="RefSeq" id="XP_017341961.1">
    <property type="nucleotide sequence ID" value="XM_017486472.3"/>
</dbReference>
<evidence type="ECO:0000256" key="1">
    <source>
        <dbReference type="ARBA" id="ARBA00004123"/>
    </source>
</evidence>
<gene>
    <name evidence="7" type="primary">irak1bp1</name>
</gene>
<evidence type="ECO:0000256" key="5">
    <source>
        <dbReference type="ARBA" id="ARBA00023242"/>
    </source>
</evidence>
<dbReference type="GO" id="GO:0006955">
    <property type="term" value="P:immune response"/>
    <property type="evidence" value="ECO:0007669"/>
    <property type="project" value="InterPro"/>
</dbReference>
<dbReference type="OrthoDB" id="6365554at2759"/>
<keyword evidence="5" id="KW-0539">Nucleus</keyword>
<dbReference type="GO" id="GO:0005634">
    <property type="term" value="C:nucleus"/>
    <property type="evidence" value="ECO:0007669"/>
    <property type="project" value="UniProtKB-SubCell"/>
</dbReference>
<evidence type="ECO:0000256" key="2">
    <source>
        <dbReference type="ARBA" id="ARBA00004496"/>
    </source>
</evidence>
<keyword evidence="6" id="KW-1185">Reference proteome</keyword>
<proteinExistence type="inferred from homology"/>
<evidence type="ECO:0000256" key="4">
    <source>
        <dbReference type="ARBA" id="ARBA00022490"/>
    </source>
</evidence>
<sequence>MAQSPARVFASLVPAAGDGYGGVKELEVSRDVKAGCSRCGGRGRQVEVTGSAELCVPPDRAAVTVSVSNSKETAQDAANSVQRRLDYILHTGRQHGVPEEDITVMKHLQREEELYCMQAEVSMVFSDLVKMQTVRSVLVEKLDRSVCVGDPRFSHSPESLSVLRRRVCAAAVENARLKAQEVCNMLGQALGRPLSVREEESREWRSGQQEGVTRTLTLQEKVGQMSITASSHVFVTFELRPKDRTRKRL</sequence>
<dbReference type="PANTHER" id="PTHR18842:SF2">
    <property type="entry name" value="INTERLEUKIN-1 RECEPTOR-ASSOCIATED KINASE 1-BINDING PROTEIN 1"/>
    <property type="match status" value="1"/>
</dbReference>